<dbReference type="STRING" id="1229662.W3WIX1"/>
<protein>
    <recommendedName>
        <fullName evidence="2">Acyltransferase 3 domain-containing protein</fullName>
    </recommendedName>
</protein>
<dbReference type="InterPro" id="IPR050879">
    <property type="entry name" value="Acyltransferase_3"/>
</dbReference>
<dbReference type="EMBL" id="KI912124">
    <property type="protein sequence ID" value="ETS73112.1"/>
    <property type="molecule type" value="Genomic_DNA"/>
</dbReference>
<dbReference type="InterPro" id="IPR002656">
    <property type="entry name" value="Acyl_transf_3_dom"/>
</dbReference>
<feature type="domain" description="Acyltransferase 3" evidence="2">
    <location>
        <begin position="81"/>
        <end position="460"/>
    </location>
</feature>
<proteinExistence type="predicted"/>
<dbReference type="OMA" id="FNITFWN"/>
<gene>
    <name evidence="3" type="ORF">PFICI_15287</name>
</gene>
<sequence>MSQQFIGAVNKMTSLFKLIQPAYHPLPQDLSRGDPCAYDQALSEKHVESTPRWYWSLLPWFVAAPLGKTTRKLPKATSTSYLNGFRGIACLIVYTEHVNIHYFREFASNPYGAEPASSNHGFSQLPIIRIIYAGKGMVGIFFVLSGFVLTYSPLKKITAMSKRRWEDRMTTELDALPLTNVPASPTLAADELITGLCSSILRRGIRLFAPMLVVACMSCLATWYYPSFSPGNWRANDPTFWEHIWRFVGITLPVFNPFQWGTYHPTSFNQCWTLPVEYRGSMVVFLMCMATARLSTQARKIIVLGSAFWALYLQRGDVFTFLAGMFLAELRLCPLSDDLPFRLKVPWHITYTLSICVLLLSILVMGWPESGPKNVEPFQTLSQFTPSAWRTDAESVAFFWSYATAPVLLAAVENLPPAQWLLSTAPILYLGEISFAFYLLHWMGFLWPGWAMMIRMVNVLHWPMDRSFYIMYFTILALLLVSADYFWRLVDEKCVKLGKAFANWLGIHPKAGN</sequence>
<feature type="transmembrane region" description="Helical" evidence="1">
    <location>
        <begin position="467"/>
        <end position="487"/>
    </location>
</feature>
<keyword evidence="1" id="KW-1133">Transmembrane helix</keyword>
<dbReference type="RefSeq" id="XP_007842059.1">
    <property type="nucleotide sequence ID" value="XM_007843868.1"/>
</dbReference>
<accession>W3WIX1</accession>
<organism evidence="3 4">
    <name type="scientific">Pestalotiopsis fici (strain W106-1 / CGMCC3.15140)</name>
    <dbReference type="NCBI Taxonomy" id="1229662"/>
    <lineage>
        <taxon>Eukaryota</taxon>
        <taxon>Fungi</taxon>
        <taxon>Dikarya</taxon>
        <taxon>Ascomycota</taxon>
        <taxon>Pezizomycotina</taxon>
        <taxon>Sordariomycetes</taxon>
        <taxon>Xylariomycetidae</taxon>
        <taxon>Amphisphaeriales</taxon>
        <taxon>Sporocadaceae</taxon>
        <taxon>Pestalotiopsis</taxon>
    </lineage>
</organism>
<evidence type="ECO:0000313" key="4">
    <source>
        <dbReference type="Proteomes" id="UP000030651"/>
    </source>
</evidence>
<dbReference type="HOGENOM" id="CLU_005679_13_7_1"/>
<feature type="transmembrane region" description="Helical" evidence="1">
    <location>
        <begin position="427"/>
        <end position="447"/>
    </location>
</feature>
<dbReference type="PANTHER" id="PTHR23028:SF134">
    <property type="entry name" value="PUTATIVE (AFU_ORTHOLOGUE AFUA_4G08520)-RELATED"/>
    <property type="match status" value="1"/>
</dbReference>
<keyword evidence="1" id="KW-0472">Membrane</keyword>
<dbReference type="Proteomes" id="UP000030651">
    <property type="component" value="Unassembled WGS sequence"/>
</dbReference>
<keyword evidence="4" id="KW-1185">Reference proteome</keyword>
<dbReference type="eggNOG" id="ENOG502RYMZ">
    <property type="taxonomic scope" value="Eukaryota"/>
</dbReference>
<evidence type="ECO:0000256" key="1">
    <source>
        <dbReference type="SAM" id="Phobius"/>
    </source>
</evidence>
<dbReference type="GeneID" id="19280300"/>
<keyword evidence="1" id="KW-0812">Transmembrane</keyword>
<evidence type="ECO:0000313" key="3">
    <source>
        <dbReference type="EMBL" id="ETS73112.1"/>
    </source>
</evidence>
<feature type="transmembrane region" description="Helical" evidence="1">
    <location>
        <begin position="207"/>
        <end position="225"/>
    </location>
</feature>
<feature type="transmembrane region" description="Helical" evidence="1">
    <location>
        <begin position="278"/>
        <end position="295"/>
    </location>
</feature>
<dbReference type="InParanoid" id="W3WIX1"/>
<dbReference type="Pfam" id="PF01757">
    <property type="entry name" value="Acyl_transf_3"/>
    <property type="match status" value="1"/>
</dbReference>
<feature type="transmembrane region" description="Helical" evidence="1">
    <location>
        <begin position="307"/>
        <end position="328"/>
    </location>
</feature>
<reference evidence="4" key="1">
    <citation type="journal article" date="2015" name="BMC Genomics">
        <title>Genomic and transcriptomic analysis of the endophytic fungus Pestalotiopsis fici reveals its lifestyle and high potential for synthesis of natural products.</title>
        <authorList>
            <person name="Wang X."/>
            <person name="Zhang X."/>
            <person name="Liu L."/>
            <person name="Xiang M."/>
            <person name="Wang W."/>
            <person name="Sun X."/>
            <person name="Che Y."/>
            <person name="Guo L."/>
            <person name="Liu G."/>
            <person name="Guo L."/>
            <person name="Wang C."/>
            <person name="Yin W.B."/>
            <person name="Stadler M."/>
            <person name="Zhang X."/>
            <person name="Liu X."/>
        </authorList>
    </citation>
    <scope>NUCLEOTIDE SEQUENCE [LARGE SCALE GENOMIC DNA]</scope>
    <source>
        <strain evidence="4">W106-1 / CGMCC3.15140</strain>
    </source>
</reference>
<dbReference type="KEGG" id="pfy:PFICI_15287"/>
<dbReference type="OrthoDB" id="5819582at2759"/>
<dbReference type="GO" id="GO:0016747">
    <property type="term" value="F:acyltransferase activity, transferring groups other than amino-acyl groups"/>
    <property type="evidence" value="ECO:0007669"/>
    <property type="project" value="InterPro"/>
</dbReference>
<dbReference type="AlphaFoldDB" id="W3WIX1"/>
<dbReference type="PANTHER" id="PTHR23028">
    <property type="entry name" value="ACETYLTRANSFERASE"/>
    <property type="match status" value="1"/>
</dbReference>
<feature type="transmembrane region" description="Helical" evidence="1">
    <location>
        <begin position="130"/>
        <end position="154"/>
    </location>
</feature>
<feature type="transmembrane region" description="Helical" evidence="1">
    <location>
        <begin position="348"/>
        <end position="367"/>
    </location>
</feature>
<name>W3WIX1_PESFW</name>
<evidence type="ECO:0000259" key="2">
    <source>
        <dbReference type="Pfam" id="PF01757"/>
    </source>
</evidence>